<reference evidence="8" key="1">
    <citation type="submission" date="2012-11" db="EMBL/GenBank/DDBJ databases">
        <authorList>
            <person name="Lucero-Rivera Y.E."/>
            <person name="Tovar-Ramirez D."/>
        </authorList>
    </citation>
    <scope>NUCLEOTIDE SEQUENCE</scope>
    <source>
        <tissue evidence="8">Salivary gland</tissue>
    </source>
</reference>
<dbReference type="Gene3D" id="2.30.130.100">
    <property type="match status" value="1"/>
</dbReference>
<evidence type="ECO:0000256" key="4">
    <source>
        <dbReference type="ARBA" id="ARBA00023157"/>
    </source>
</evidence>
<evidence type="ECO:0000256" key="3">
    <source>
        <dbReference type="ARBA" id="ARBA00022729"/>
    </source>
</evidence>
<comment type="subcellular location">
    <subcellularLocation>
        <location evidence="1 6">Secreted</location>
    </subcellularLocation>
</comment>
<evidence type="ECO:0000256" key="5">
    <source>
        <dbReference type="ARBA" id="ARBA00023180"/>
    </source>
</evidence>
<dbReference type="AlphaFoldDB" id="L7M8Y9"/>
<keyword evidence="3 6" id="KW-0732">Signal</keyword>
<organism evidence="8">
    <name type="scientific">Rhipicephalus pulchellus</name>
    <name type="common">Yellow backed tick</name>
    <name type="synonym">Dermacentor pulchellus</name>
    <dbReference type="NCBI Taxonomy" id="72859"/>
    <lineage>
        <taxon>Eukaryota</taxon>
        <taxon>Metazoa</taxon>
        <taxon>Ecdysozoa</taxon>
        <taxon>Arthropoda</taxon>
        <taxon>Chelicerata</taxon>
        <taxon>Arachnida</taxon>
        <taxon>Acari</taxon>
        <taxon>Parasitiformes</taxon>
        <taxon>Ixodida</taxon>
        <taxon>Ixodoidea</taxon>
        <taxon>Ixodidae</taxon>
        <taxon>Rhipicephalinae</taxon>
        <taxon>Rhipicephalus</taxon>
        <taxon>Rhipicephalus</taxon>
    </lineage>
</organism>
<dbReference type="EMBL" id="GACK01004258">
    <property type="protein sequence ID" value="JAA60776.1"/>
    <property type="molecule type" value="mRNA"/>
</dbReference>
<dbReference type="PROSITE" id="PS51257">
    <property type="entry name" value="PROKAR_LIPOPROTEIN"/>
    <property type="match status" value="1"/>
</dbReference>
<accession>L7M8Y9</accession>
<reference evidence="8" key="2">
    <citation type="journal article" date="2015" name="J. Proteomics">
        <title>Sexual differences in the sialomes of the zebra tick, Rhipicephalus pulchellus.</title>
        <authorList>
            <person name="Tan A.W."/>
            <person name="Francischetti I.M."/>
            <person name="Slovak M."/>
            <person name="Kini R.M."/>
            <person name="Ribeiro J.M."/>
        </authorList>
    </citation>
    <scope>NUCLEOTIDE SEQUENCE</scope>
    <source>
        <tissue evidence="8">Salivary gland</tissue>
    </source>
</reference>
<name>L7M8Y9_RHIPC</name>
<evidence type="ECO:0000256" key="2">
    <source>
        <dbReference type="ARBA" id="ARBA00022525"/>
    </source>
</evidence>
<proteinExistence type="evidence at transcript level"/>
<evidence type="ECO:0000256" key="6">
    <source>
        <dbReference type="RuleBase" id="RU369006"/>
    </source>
</evidence>
<evidence type="ECO:0000256" key="7">
    <source>
        <dbReference type="SAM" id="SignalP"/>
    </source>
</evidence>
<keyword evidence="2 6" id="KW-0964">Secreted</keyword>
<evidence type="ECO:0000256" key="1">
    <source>
        <dbReference type="ARBA" id="ARBA00004613"/>
    </source>
</evidence>
<evidence type="ECO:0000313" key="8">
    <source>
        <dbReference type="EMBL" id="JAA60776.1"/>
    </source>
</evidence>
<feature type="signal peptide" evidence="7">
    <location>
        <begin position="1"/>
        <end position="21"/>
    </location>
</feature>
<comment type="function">
    <text evidence="6">Salivary chemokine-binding protein which binds to host chemokines.</text>
</comment>
<dbReference type="InterPro" id="IPR045797">
    <property type="entry name" value="EVA_Class_A"/>
</dbReference>
<keyword evidence="4 6" id="KW-1015">Disulfide bond</keyword>
<dbReference type="Pfam" id="PF19429">
    <property type="entry name" value="EVA_Class_A"/>
    <property type="match status" value="1"/>
</dbReference>
<keyword evidence="5 6" id="KW-0325">Glycoprotein</keyword>
<protein>
    <recommendedName>
        <fullName evidence="6">Evasin</fullName>
    </recommendedName>
</protein>
<feature type="chain" id="PRO_5003981362" description="Evasin" evidence="7">
    <location>
        <begin position="22"/>
        <end position="130"/>
    </location>
</feature>
<dbReference type="GO" id="GO:0005576">
    <property type="term" value="C:extracellular region"/>
    <property type="evidence" value="ECO:0007669"/>
    <property type="project" value="UniProtKB-SubCell"/>
</dbReference>
<sequence length="130" mass="14465">MARRLSWLAVFLIIACHLGHGEERKPQSGHTICRYLHLYTHAGNKPVGCQRHCISTGAGKAIHRTNRESKECITVSPTGFYAMKCEVNYTCKLGLCDENDNCNPSNLLIGCWKLDEPNVPYSPVPSYGCP</sequence>
<dbReference type="GO" id="GO:0019957">
    <property type="term" value="F:C-C chemokine binding"/>
    <property type="evidence" value="ECO:0007669"/>
    <property type="project" value="InterPro"/>
</dbReference>